<feature type="transmembrane region" description="Helical" evidence="12">
    <location>
        <begin position="67"/>
        <end position="89"/>
    </location>
</feature>
<evidence type="ECO:0000256" key="8">
    <source>
        <dbReference type="ARBA" id="ARBA00023136"/>
    </source>
</evidence>
<dbReference type="InterPro" id="IPR012187">
    <property type="entry name" value="Disulphide_bond_form_BdbC"/>
</dbReference>
<name>A0A845BPI1_9NEIS</name>
<dbReference type="GO" id="GO:0015035">
    <property type="term" value="F:protein-disulfide reductase activity"/>
    <property type="evidence" value="ECO:0007669"/>
    <property type="project" value="InterPro"/>
</dbReference>
<keyword evidence="4 12" id="KW-0812">Transmembrane</keyword>
<comment type="subcellular location">
    <subcellularLocation>
        <location evidence="1">Membrane</location>
        <topology evidence="1">Multi-pass membrane protein</topology>
    </subcellularLocation>
</comment>
<protein>
    <submittedName>
        <fullName evidence="13">Disulfide bond formation protein B</fullName>
    </submittedName>
</protein>
<dbReference type="GO" id="GO:0006457">
    <property type="term" value="P:protein folding"/>
    <property type="evidence" value="ECO:0007669"/>
    <property type="project" value="InterPro"/>
</dbReference>
<feature type="transmembrane region" description="Helical" evidence="12">
    <location>
        <begin position="40"/>
        <end position="58"/>
    </location>
</feature>
<feature type="transmembrane region" description="Helical" evidence="12">
    <location>
        <begin position="109"/>
        <end position="135"/>
    </location>
</feature>
<evidence type="ECO:0000256" key="4">
    <source>
        <dbReference type="ARBA" id="ARBA00022692"/>
    </source>
</evidence>
<dbReference type="PANTHER" id="PTHR43469:SF1">
    <property type="entry name" value="SPBETA PROPHAGE-DERIVED DISULFIDE BOND FORMATION PROTEIN B"/>
    <property type="match status" value="1"/>
</dbReference>
<evidence type="ECO:0000256" key="2">
    <source>
        <dbReference type="ARBA" id="ARBA00007602"/>
    </source>
</evidence>
<evidence type="ECO:0000313" key="13">
    <source>
        <dbReference type="EMBL" id="MXR37290.1"/>
    </source>
</evidence>
<reference evidence="13 14" key="1">
    <citation type="submission" date="2019-12" db="EMBL/GenBank/DDBJ databases">
        <title>Neisseriaceae gen. nov. sp. Genome sequencing and assembly.</title>
        <authorList>
            <person name="Liu Z."/>
            <person name="Li A."/>
        </authorList>
    </citation>
    <scope>NUCLEOTIDE SEQUENCE [LARGE SCALE GENOMIC DNA]</scope>
    <source>
        <strain evidence="13 14">B2N2-7</strain>
    </source>
</reference>
<evidence type="ECO:0000256" key="7">
    <source>
        <dbReference type="ARBA" id="ARBA00023002"/>
    </source>
</evidence>
<dbReference type="PIRSF" id="PIRSF036659">
    <property type="entry name" value="BdbC"/>
    <property type="match status" value="1"/>
</dbReference>
<feature type="transmembrane region" description="Helical" evidence="12">
    <location>
        <begin position="7"/>
        <end position="28"/>
    </location>
</feature>
<accession>A0A845BPI1</accession>
<dbReference type="RefSeq" id="WP_160796805.1">
    <property type="nucleotide sequence ID" value="NZ_WSSB01000008.1"/>
</dbReference>
<keyword evidence="5" id="KW-0249">Electron transport</keyword>
<keyword evidence="3" id="KW-0813">Transport</keyword>
<dbReference type="Pfam" id="PF02600">
    <property type="entry name" value="DsbB"/>
    <property type="match status" value="1"/>
</dbReference>
<keyword evidence="7" id="KW-0560">Oxidoreductase</keyword>
<dbReference type="HAMAP" id="MF_00287">
    <property type="entry name" value="BdbC"/>
    <property type="match status" value="1"/>
</dbReference>
<evidence type="ECO:0000313" key="14">
    <source>
        <dbReference type="Proteomes" id="UP000467214"/>
    </source>
</evidence>
<gene>
    <name evidence="13" type="ORF">GQF02_09925</name>
</gene>
<evidence type="ECO:0000256" key="3">
    <source>
        <dbReference type="ARBA" id="ARBA00022448"/>
    </source>
</evidence>
<keyword evidence="10" id="KW-0143">Chaperone</keyword>
<dbReference type="AlphaFoldDB" id="A0A845BPI1"/>
<keyword evidence="11" id="KW-0676">Redox-active center</keyword>
<dbReference type="InterPro" id="IPR003752">
    <property type="entry name" value="DiS_bond_form_DsbB/BdbC"/>
</dbReference>
<dbReference type="EMBL" id="WSSB01000008">
    <property type="protein sequence ID" value="MXR37290.1"/>
    <property type="molecule type" value="Genomic_DNA"/>
</dbReference>
<keyword evidence="6 12" id="KW-1133">Transmembrane helix</keyword>
<dbReference type="PANTHER" id="PTHR43469">
    <property type="entry name" value="DISULFIDE FORMATION PROTEIN-RELATED"/>
    <property type="match status" value="1"/>
</dbReference>
<keyword evidence="8 12" id="KW-0472">Membrane</keyword>
<organism evidence="13 14">
    <name type="scientific">Craterilacuibacter sinensis</name>
    <dbReference type="NCBI Taxonomy" id="2686017"/>
    <lineage>
        <taxon>Bacteria</taxon>
        <taxon>Pseudomonadati</taxon>
        <taxon>Pseudomonadota</taxon>
        <taxon>Betaproteobacteria</taxon>
        <taxon>Neisseriales</taxon>
        <taxon>Neisseriaceae</taxon>
        <taxon>Craterilacuibacter</taxon>
    </lineage>
</organism>
<comment type="caution">
    <text evidence="13">The sequence shown here is derived from an EMBL/GenBank/DDBJ whole genome shotgun (WGS) entry which is preliminary data.</text>
</comment>
<dbReference type="InterPro" id="IPR023380">
    <property type="entry name" value="DsbB-like_sf"/>
</dbReference>
<dbReference type="Gene3D" id="1.20.1550.10">
    <property type="entry name" value="DsbB-like"/>
    <property type="match status" value="1"/>
</dbReference>
<evidence type="ECO:0000256" key="9">
    <source>
        <dbReference type="ARBA" id="ARBA00023157"/>
    </source>
</evidence>
<keyword evidence="14" id="KW-1185">Reference proteome</keyword>
<comment type="similarity">
    <text evidence="2">Belongs to the DsbB family. BdbC subfamily.</text>
</comment>
<evidence type="ECO:0000256" key="1">
    <source>
        <dbReference type="ARBA" id="ARBA00004141"/>
    </source>
</evidence>
<keyword evidence="9" id="KW-1015">Disulfide bond</keyword>
<dbReference type="GO" id="GO:0016020">
    <property type="term" value="C:membrane"/>
    <property type="evidence" value="ECO:0007669"/>
    <property type="project" value="UniProtKB-SubCell"/>
</dbReference>
<dbReference type="Proteomes" id="UP000467214">
    <property type="component" value="Unassembled WGS sequence"/>
</dbReference>
<evidence type="ECO:0000256" key="12">
    <source>
        <dbReference type="SAM" id="Phobius"/>
    </source>
</evidence>
<evidence type="ECO:0000256" key="6">
    <source>
        <dbReference type="ARBA" id="ARBA00022989"/>
    </source>
</evidence>
<evidence type="ECO:0000256" key="5">
    <source>
        <dbReference type="ARBA" id="ARBA00022982"/>
    </source>
</evidence>
<dbReference type="SUPFAM" id="SSF158442">
    <property type="entry name" value="DsbB-like"/>
    <property type="match status" value="1"/>
</dbReference>
<sequence length="143" mass="15599">MQYPRQWNLVFIAWLIALVSTLGALFFSEIVGIEPCVLCWYQRIAMFPLVLILGQGLAKADAAAIRYALPLGIIGALAAFYHNLIYAGLIPQDLQPCGQGSTSCAQIDLQLFGFITLPLLSLLAFAAINTLLFIASKAPRNEK</sequence>
<evidence type="ECO:0000256" key="10">
    <source>
        <dbReference type="ARBA" id="ARBA00023186"/>
    </source>
</evidence>
<proteinExistence type="inferred from homology"/>
<evidence type="ECO:0000256" key="11">
    <source>
        <dbReference type="ARBA" id="ARBA00023284"/>
    </source>
</evidence>